<accession>A0A0R1K4H6</accession>
<dbReference type="Pfam" id="PF05595">
    <property type="entry name" value="DUF771"/>
    <property type="match status" value="1"/>
</dbReference>
<gene>
    <name evidence="1" type="ORF">FD03_GL002284</name>
</gene>
<name>A0A0R1K4H6_9LACO</name>
<dbReference type="PATRIC" id="fig|1423775.4.peg.2323"/>
<evidence type="ECO:0000313" key="2">
    <source>
        <dbReference type="Proteomes" id="UP000051248"/>
    </source>
</evidence>
<keyword evidence="2" id="KW-1185">Reference proteome</keyword>
<dbReference type="Proteomes" id="UP000051248">
    <property type="component" value="Unassembled WGS sequence"/>
</dbReference>
<protein>
    <recommendedName>
        <fullName evidence="3">DUF771 domain-containing protein</fullName>
    </recommendedName>
</protein>
<dbReference type="AlphaFoldDB" id="A0A0R1K4H6"/>
<proteinExistence type="predicted"/>
<evidence type="ECO:0008006" key="3">
    <source>
        <dbReference type="Google" id="ProtNLM"/>
    </source>
</evidence>
<dbReference type="EMBL" id="AZDZ01000022">
    <property type="protein sequence ID" value="KRK78510.1"/>
    <property type="molecule type" value="Genomic_DNA"/>
</dbReference>
<comment type="caution">
    <text evidence="1">The sequence shown here is derived from an EMBL/GenBank/DDBJ whole genome shotgun (WGS) entry which is preliminary data.</text>
</comment>
<dbReference type="InterPro" id="IPR008489">
    <property type="entry name" value="DUF771"/>
</dbReference>
<dbReference type="eggNOG" id="COG4707">
    <property type="taxonomic scope" value="Bacteria"/>
</dbReference>
<organism evidence="1 2">
    <name type="scientific">Companilactobacillus nodensis DSM 19682 = JCM 14932 = NBRC 107160</name>
    <dbReference type="NCBI Taxonomy" id="1423775"/>
    <lineage>
        <taxon>Bacteria</taxon>
        <taxon>Bacillati</taxon>
        <taxon>Bacillota</taxon>
        <taxon>Bacilli</taxon>
        <taxon>Lactobacillales</taxon>
        <taxon>Lactobacillaceae</taxon>
        <taxon>Companilactobacillus</taxon>
    </lineage>
</organism>
<dbReference type="OrthoDB" id="2187161at2"/>
<sequence>MPQTIKAEVIMEVPSDQVIITKTEFNEYQELKDDGKWWTSKDVEQRYNHKMDWFKQKILYVPKFKKILDSKNGGSVHYSDTDDGRYWSFEPKRFKKFMEDNFAEING</sequence>
<evidence type="ECO:0000313" key="1">
    <source>
        <dbReference type="EMBL" id="KRK78510.1"/>
    </source>
</evidence>
<dbReference type="STRING" id="1423775.FD03_GL002284"/>
<dbReference type="RefSeq" id="WP_025024563.1">
    <property type="nucleotide sequence ID" value="NZ_AZDZ01000022.1"/>
</dbReference>
<reference evidence="1 2" key="1">
    <citation type="journal article" date="2015" name="Genome Announc.">
        <title>Expanding the biotechnology potential of lactobacilli through comparative genomics of 213 strains and associated genera.</title>
        <authorList>
            <person name="Sun Z."/>
            <person name="Harris H.M."/>
            <person name="McCann A."/>
            <person name="Guo C."/>
            <person name="Argimon S."/>
            <person name="Zhang W."/>
            <person name="Yang X."/>
            <person name="Jeffery I.B."/>
            <person name="Cooney J.C."/>
            <person name="Kagawa T.F."/>
            <person name="Liu W."/>
            <person name="Song Y."/>
            <person name="Salvetti E."/>
            <person name="Wrobel A."/>
            <person name="Rasinkangas P."/>
            <person name="Parkhill J."/>
            <person name="Rea M.C."/>
            <person name="O'Sullivan O."/>
            <person name="Ritari J."/>
            <person name="Douillard F.P."/>
            <person name="Paul Ross R."/>
            <person name="Yang R."/>
            <person name="Briner A.E."/>
            <person name="Felis G.E."/>
            <person name="de Vos W.M."/>
            <person name="Barrangou R."/>
            <person name="Klaenhammer T.R."/>
            <person name="Caufield P.W."/>
            <person name="Cui Y."/>
            <person name="Zhang H."/>
            <person name="O'Toole P.W."/>
        </authorList>
    </citation>
    <scope>NUCLEOTIDE SEQUENCE [LARGE SCALE GENOMIC DNA]</scope>
    <source>
        <strain evidence="1 2">DSM 19682</strain>
    </source>
</reference>